<keyword evidence="3" id="KW-0808">Transferase</keyword>
<dbReference type="Gramene" id="EOY22833">
    <property type="protein sequence ID" value="EOY22833"/>
    <property type="gene ID" value="TCM_014887"/>
</dbReference>
<feature type="domain" description="Aminotransferase class I/classII large" evidence="5">
    <location>
        <begin position="98"/>
        <end position="450"/>
    </location>
</feature>
<evidence type="ECO:0000256" key="1">
    <source>
        <dbReference type="ARBA" id="ARBA00001933"/>
    </source>
</evidence>
<dbReference type="eggNOG" id="KOG1359">
    <property type="taxonomic scope" value="Eukaryota"/>
</dbReference>
<dbReference type="SUPFAM" id="SSF53383">
    <property type="entry name" value="PLP-dependent transferases"/>
    <property type="match status" value="1"/>
</dbReference>
<reference evidence="6 7" key="1">
    <citation type="journal article" date="2013" name="Genome Biol.">
        <title>The genome sequence of the most widely cultivated cacao type and its use to identify candidate genes regulating pod color.</title>
        <authorList>
            <person name="Motamayor J.C."/>
            <person name="Mockaitis K."/>
            <person name="Schmutz J."/>
            <person name="Haiminen N."/>
            <person name="Iii D.L."/>
            <person name="Cornejo O."/>
            <person name="Findley S.D."/>
            <person name="Zheng P."/>
            <person name="Utro F."/>
            <person name="Royaert S."/>
            <person name="Saski C."/>
            <person name="Jenkins J."/>
            <person name="Podicheti R."/>
            <person name="Zhao M."/>
            <person name="Scheffler B.E."/>
            <person name="Stack J.C."/>
            <person name="Feltus F.A."/>
            <person name="Mustiga G.M."/>
            <person name="Amores F."/>
            <person name="Phillips W."/>
            <person name="Marelli J.P."/>
            <person name="May G.D."/>
            <person name="Shapiro H."/>
            <person name="Ma J."/>
            <person name="Bustamante C.D."/>
            <person name="Schnell R.J."/>
            <person name="Main D."/>
            <person name="Gilbert D."/>
            <person name="Parida L."/>
            <person name="Kuhn D.N."/>
        </authorList>
    </citation>
    <scope>NUCLEOTIDE SEQUENCE [LARGE SCALE GENOMIC DNA]</scope>
    <source>
        <strain evidence="7">cv. Matina 1-6</strain>
    </source>
</reference>
<evidence type="ECO:0000256" key="4">
    <source>
        <dbReference type="ARBA" id="ARBA00022898"/>
    </source>
</evidence>
<evidence type="ECO:0000256" key="2">
    <source>
        <dbReference type="ARBA" id="ARBA00010008"/>
    </source>
</evidence>
<dbReference type="GO" id="GO:0016740">
    <property type="term" value="F:transferase activity"/>
    <property type="evidence" value="ECO:0007669"/>
    <property type="project" value="UniProtKB-KW"/>
</dbReference>
<dbReference type="Pfam" id="PF00155">
    <property type="entry name" value="Aminotran_1_2"/>
    <property type="match status" value="1"/>
</dbReference>
<dbReference type="PANTHER" id="PTHR13693">
    <property type="entry name" value="CLASS II AMINOTRANSFERASE/8-AMINO-7-OXONONANOATE SYNTHASE"/>
    <property type="match status" value="1"/>
</dbReference>
<keyword evidence="7" id="KW-1185">Reference proteome</keyword>
<dbReference type="Proteomes" id="UP000026915">
    <property type="component" value="Chromosome 3"/>
</dbReference>
<dbReference type="EMBL" id="CM001881">
    <property type="protein sequence ID" value="EOY22833.1"/>
    <property type="molecule type" value="Genomic_DNA"/>
</dbReference>
<sequence>MEQSSWDFWVEEALLKLESLKLLRPIRPIQLSKKQATEKKDDEEYEVFNELQPWDRSTVEVSISESFFQQWLRGDNEVLRRDDLPVDKDNANQQKLKKLVLFCGNDFLGLSSHPTIAKATAKAATEHGMGPRGSALICGYTNYHRSLESSLADLLKKEDCLLCPTGYAANTALMVAIGSIAPLLAAGKKPSKEEKIAIFSDALNHLSIIEGIYLAGRRGGVELFVYRHCDMSHLNELLTSCKMKKKVVVTDSLFSMDGDFAPMLELAELRKKHGFLLVIDDAHATFVCGENGGGVAEKFNCETDVDICTGSLSKAAATLGGFIACSKKWKQFIQSRGRAFIFSTTAPVPFTSALHAAVIVASKETWRRKAIQERMREFHALTGIPITSHIISIVVRTEEKAVQASRYMVKSGFYVTPIRPPGVSPDSCRLRVTLTAAHTTDDIKRLAAALSNCINFQDISSRHSNLLAKL</sequence>
<dbReference type="InterPro" id="IPR015422">
    <property type="entry name" value="PyrdxlP-dep_Trfase_small"/>
</dbReference>
<dbReference type="AlphaFoldDB" id="A0A061G0C5"/>
<protein>
    <submittedName>
        <fullName evidence="6">Biotin F</fullName>
    </submittedName>
</protein>
<dbReference type="GO" id="GO:0009102">
    <property type="term" value="P:biotin biosynthetic process"/>
    <property type="evidence" value="ECO:0000318"/>
    <property type="project" value="GO_Central"/>
</dbReference>
<dbReference type="GO" id="GO:0030170">
    <property type="term" value="F:pyridoxal phosphate binding"/>
    <property type="evidence" value="ECO:0007669"/>
    <property type="project" value="InterPro"/>
</dbReference>
<dbReference type="InterPro" id="IPR004839">
    <property type="entry name" value="Aminotransferase_I/II_large"/>
</dbReference>
<dbReference type="InterPro" id="IPR015424">
    <property type="entry name" value="PyrdxlP-dep_Trfase"/>
</dbReference>
<comment type="cofactor">
    <cofactor evidence="1">
        <name>pyridoxal 5'-phosphate</name>
        <dbReference type="ChEBI" id="CHEBI:597326"/>
    </cofactor>
</comment>
<gene>
    <name evidence="6" type="ORF">TCM_014887</name>
</gene>
<evidence type="ECO:0000313" key="6">
    <source>
        <dbReference type="EMBL" id="EOY22833.1"/>
    </source>
</evidence>
<proteinExistence type="inferred from homology"/>
<evidence type="ECO:0000256" key="3">
    <source>
        <dbReference type="ARBA" id="ARBA00022679"/>
    </source>
</evidence>
<organism evidence="6 7">
    <name type="scientific">Theobroma cacao</name>
    <name type="common">Cacao</name>
    <name type="synonym">Cocoa</name>
    <dbReference type="NCBI Taxonomy" id="3641"/>
    <lineage>
        <taxon>Eukaryota</taxon>
        <taxon>Viridiplantae</taxon>
        <taxon>Streptophyta</taxon>
        <taxon>Embryophyta</taxon>
        <taxon>Tracheophyta</taxon>
        <taxon>Spermatophyta</taxon>
        <taxon>Magnoliopsida</taxon>
        <taxon>eudicotyledons</taxon>
        <taxon>Gunneridae</taxon>
        <taxon>Pentapetalae</taxon>
        <taxon>rosids</taxon>
        <taxon>malvids</taxon>
        <taxon>Malvales</taxon>
        <taxon>Malvaceae</taxon>
        <taxon>Byttnerioideae</taxon>
        <taxon>Theobroma</taxon>
    </lineage>
</organism>
<evidence type="ECO:0000259" key="5">
    <source>
        <dbReference type="Pfam" id="PF00155"/>
    </source>
</evidence>
<dbReference type="OMA" id="RLMIHAD"/>
<keyword evidence="4" id="KW-0663">Pyridoxal phosphate</keyword>
<dbReference type="HOGENOM" id="CLU_015846_11_2_1"/>
<evidence type="ECO:0000313" key="7">
    <source>
        <dbReference type="Proteomes" id="UP000026915"/>
    </source>
</evidence>
<dbReference type="Gene3D" id="3.40.640.10">
    <property type="entry name" value="Type I PLP-dependent aspartate aminotransferase-like (Major domain)"/>
    <property type="match status" value="1"/>
</dbReference>
<accession>A0A061G0C5</accession>
<comment type="similarity">
    <text evidence="2">Belongs to the class-II pyridoxal-phosphate-dependent aminotransferase family. BioF subfamily.</text>
</comment>
<dbReference type="STRING" id="3641.A0A061G0C5"/>
<dbReference type="PANTHER" id="PTHR13693:SF77">
    <property type="entry name" value="8-AMINO-7-OXONONANOATE SYNTHASE"/>
    <property type="match status" value="1"/>
</dbReference>
<name>A0A061G0C5_THECC</name>
<dbReference type="InterPro" id="IPR050087">
    <property type="entry name" value="AON_synthase_class-II"/>
</dbReference>
<dbReference type="Gene3D" id="3.90.1150.10">
    <property type="entry name" value="Aspartate Aminotransferase, domain 1"/>
    <property type="match status" value="1"/>
</dbReference>
<dbReference type="InterPro" id="IPR015421">
    <property type="entry name" value="PyrdxlP-dep_Trfase_major"/>
</dbReference>
<dbReference type="InParanoid" id="A0A061G0C5"/>